<name>A0A5A7PYC3_STRAF</name>
<organism evidence="1 2">
    <name type="scientific">Striga asiatica</name>
    <name type="common">Asiatic witchweed</name>
    <name type="synonym">Buchnera asiatica</name>
    <dbReference type="NCBI Taxonomy" id="4170"/>
    <lineage>
        <taxon>Eukaryota</taxon>
        <taxon>Viridiplantae</taxon>
        <taxon>Streptophyta</taxon>
        <taxon>Embryophyta</taxon>
        <taxon>Tracheophyta</taxon>
        <taxon>Spermatophyta</taxon>
        <taxon>Magnoliopsida</taxon>
        <taxon>eudicotyledons</taxon>
        <taxon>Gunneridae</taxon>
        <taxon>Pentapetalae</taxon>
        <taxon>asterids</taxon>
        <taxon>lamiids</taxon>
        <taxon>Lamiales</taxon>
        <taxon>Orobanchaceae</taxon>
        <taxon>Buchnereae</taxon>
        <taxon>Striga</taxon>
    </lineage>
</organism>
<dbReference type="EMBL" id="BKCP01005405">
    <property type="protein sequence ID" value="GER37879.1"/>
    <property type="molecule type" value="Genomic_DNA"/>
</dbReference>
<evidence type="ECO:0000313" key="1">
    <source>
        <dbReference type="EMBL" id="GER37879.1"/>
    </source>
</evidence>
<dbReference type="Proteomes" id="UP000325081">
    <property type="component" value="Unassembled WGS sequence"/>
</dbReference>
<sequence length="126" mass="14012">MVGEEVPESMKMDVRILGPPAARSCNCPGKEGMPRKKVHALMLVAFAPNLVDQSCSWEAVAEDNYRKMKVDTGSFEKDMSLSVDNHNQSIVHDANHEVPIVEQRAHVEDDPAGCIHQIEVKTSWSK</sequence>
<proteinExistence type="predicted"/>
<accession>A0A5A7PYC3</accession>
<gene>
    <name evidence="1" type="ORF">STAS_14310</name>
</gene>
<keyword evidence="2" id="KW-1185">Reference proteome</keyword>
<evidence type="ECO:0000313" key="2">
    <source>
        <dbReference type="Proteomes" id="UP000325081"/>
    </source>
</evidence>
<reference evidence="2" key="1">
    <citation type="journal article" date="2019" name="Curr. Biol.">
        <title>Genome Sequence of Striga asiatica Provides Insight into the Evolution of Plant Parasitism.</title>
        <authorList>
            <person name="Yoshida S."/>
            <person name="Kim S."/>
            <person name="Wafula E.K."/>
            <person name="Tanskanen J."/>
            <person name="Kim Y.M."/>
            <person name="Honaas L."/>
            <person name="Yang Z."/>
            <person name="Spallek T."/>
            <person name="Conn C.E."/>
            <person name="Ichihashi Y."/>
            <person name="Cheong K."/>
            <person name="Cui S."/>
            <person name="Der J.P."/>
            <person name="Gundlach H."/>
            <person name="Jiao Y."/>
            <person name="Hori C."/>
            <person name="Ishida J.K."/>
            <person name="Kasahara H."/>
            <person name="Kiba T."/>
            <person name="Kim M.S."/>
            <person name="Koo N."/>
            <person name="Laohavisit A."/>
            <person name="Lee Y.H."/>
            <person name="Lumba S."/>
            <person name="McCourt P."/>
            <person name="Mortimer J.C."/>
            <person name="Mutuku J.M."/>
            <person name="Nomura T."/>
            <person name="Sasaki-Sekimoto Y."/>
            <person name="Seto Y."/>
            <person name="Wang Y."/>
            <person name="Wakatake T."/>
            <person name="Sakakibara H."/>
            <person name="Demura T."/>
            <person name="Yamaguchi S."/>
            <person name="Yoneyama K."/>
            <person name="Manabe R.I."/>
            <person name="Nelson D.C."/>
            <person name="Schulman A.H."/>
            <person name="Timko M.P."/>
            <person name="dePamphilis C.W."/>
            <person name="Choi D."/>
            <person name="Shirasu K."/>
        </authorList>
    </citation>
    <scope>NUCLEOTIDE SEQUENCE [LARGE SCALE GENOMIC DNA]</scope>
    <source>
        <strain evidence="2">cv. UVA1</strain>
    </source>
</reference>
<protein>
    <submittedName>
        <fullName evidence="1">D-tyrosyl-tRNA(Tyr) deacylase</fullName>
    </submittedName>
</protein>
<comment type="caution">
    <text evidence="1">The sequence shown here is derived from an EMBL/GenBank/DDBJ whole genome shotgun (WGS) entry which is preliminary data.</text>
</comment>
<dbReference type="AlphaFoldDB" id="A0A5A7PYC3"/>